<dbReference type="InterPro" id="IPR025263">
    <property type="entry name" value="YhdP_central"/>
</dbReference>
<dbReference type="EMBL" id="FZOT01000005">
    <property type="protein sequence ID" value="SNS69736.1"/>
    <property type="molecule type" value="Genomic_DNA"/>
</dbReference>
<dbReference type="InterPro" id="IPR011836">
    <property type="entry name" value="YhdP"/>
</dbReference>
<keyword evidence="2" id="KW-0812">Transmembrane</keyword>
<reference evidence="4 5" key="1">
    <citation type="submission" date="2017-06" db="EMBL/GenBank/DDBJ databases">
        <authorList>
            <person name="Kim H.J."/>
            <person name="Triplett B.A."/>
        </authorList>
    </citation>
    <scope>NUCLEOTIDE SEQUENCE [LARGE SCALE GENOMIC DNA]</scope>
    <source>
        <strain evidence="4 5">U15</strain>
    </source>
</reference>
<protein>
    <submittedName>
        <fullName evidence="4">TIGR02099 family protein</fullName>
    </submittedName>
</protein>
<name>A0A239GKA7_9BURK</name>
<feature type="domain" description="YhdP central" evidence="3">
    <location>
        <begin position="40"/>
        <end position="1380"/>
    </location>
</feature>
<dbReference type="PANTHER" id="PTHR38690:SF1">
    <property type="entry name" value="PROTEASE"/>
    <property type="match status" value="1"/>
</dbReference>
<feature type="region of interest" description="Disordered" evidence="1">
    <location>
        <begin position="1381"/>
        <end position="1402"/>
    </location>
</feature>
<feature type="compositionally biased region" description="Polar residues" evidence="1">
    <location>
        <begin position="1388"/>
        <end position="1402"/>
    </location>
</feature>
<gene>
    <name evidence="4" type="ORF">SAMN06265795_10580</name>
</gene>
<evidence type="ECO:0000313" key="4">
    <source>
        <dbReference type="EMBL" id="SNS69736.1"/>
    </source>
</evidence>
<evidence type="ECO:0000313" key="5">
    <source>
        <dbReference type="Proteomes" id="UP000198284"/>
    </source>
</evidence>
<keyword evidence="2" id="KW-1133">Transmembrane helix</keyword>
<sequence>MSTDQSTSSSTPGRLAGCWNTLRRAYFGLNAVTRHGLSLALKLAVVIYFLFCLLFLVLRYALLPSVGNYKGHIEQAASRAIGNPVTISAIDASWNGLLPRLELDEVAVHDRAGREALRLPKVTATVSWLSVLVGDLRLHTLEIDRPDMDVMRDAEGRLYVAGILIDSNRKEDSRGADWVLSQREIVVRGGRLRWNDRKREVPELLLQDVTMVLRNHWRSHQFALKATPPAQIAAPLDVRAQFVHPPFSRNFSDPAAWRGELYADLRDGDLAAWKPYLDSPVEVNGGRGSVRAWIEFDHARLANLTADLSLADLSTRLAADLDMLNLKQVRGRISVREEIARTDAGAEPGFGRHGHAITLTDFSMESEDGLTLPTTTISESHVPAKKGKPEQTEFSARLLDLKTVADFALRLPLSPQQRQMLADFAPRGVLRDFSLSWQGSYPNPVAYAVKGQFEGLSMQPQAAKPARPASGKSPAQAAVPAIPGFDNLSGRIDASEKGGQLALASQDLTLELGAWLPQAVLPLNALGMQAGWSFPSKDKLLLDVQKLEFRRDGLSGSLSGKHLMPLHAQGGKAPGVIDMQGRVSGLALERLGQYLPLSLPEGLRQWLSAALIGGTAEDVRLRLRGDLAQFPFRSAAAGDKSRGEFSVHGRIVDGKLDYGGGRTGKDGKAPLWPVIEKIDGTISFDRARMEIHAASAQTHGVTLSNVKAVIPELGGRDMALLVDGDAGGPLQEFVAFVNDSPVGEWIAHFTEETRATGNARLGLKLQMPLGRLPETRVQGALQFAGNNITLQNLIPMLGAASGKLEFHEKGFNLANVKATFLGGPVAVAGGMQRDGSIQIRADGTMSSDGLRKTYPSPAAQRLADRISGSTRYSAVIRVKNKRPEIIVDSSLAGLELDFPSPLRKAATEIMPLHVEMAGLPGGEGSLQRDEIRLTLGGGIAARYERQKAADRNAEWQVVRGGIGVNAPPPQPDSGLVANVSLRSLNVDAWGKTVSAILEPARTSEANAAAPAPATGGDQPNLSQYVDPDVMAARATEMIIMGKKLDNVVVGASHVKGTWQANINSDQASGYLTWNQGPAGQGMGRVTARLASLVIPKEAATEVSDLLEGKNTTTQIPALDVVAENFELLGKKFGRVELNANNVRVGGANEWRIGKLSITNPDAEFRATGKWVSRDGDSTSSLNYSLNMADAGRLLERFGFANVLRGGKGKIEGELAWKGLPFSFDIPTLSGNITLDVAAGQFLKVDPAAAKLLGVLSLQALPRRLVLDFRDVFSEGFAFDGVTAAASIDHGVARTSNFKMRGVAATVLIDGMADIDQETQNLRVVVIPEINVGTASVVYALAVNPVIGVGSFLAQLFLRDPLAKAFTFEYGITGPWKEPVVTKLPRRQTAPNNDANAGNDKTG</sequence>
<evidence type="ECO:0000256" key="2">
    <source>
        <dbReference type="SAM" id="Phobius"/>
    </source>
</evidence>
<organism evidence="4 5">
    <name type="scientific">Noviherbaspirillum humi</name>
    <dbReference type="NCBI Taxonomy" id="1688639"/>
    <lineage>
        <taxon>Bacteria</taxon>
        <taxon>Pseudomonadati</taxon>
        <taxon>Pseudomonadota</taxon>
        <taxon>Betaproteobacteria</taxon>
        <taxon>Burkholderiales</taxon>
        <taxon>Oxalobacteraceae</taxon>
        <taxon>Noviherbaspirillum</taxon>
    </lineage>
</organism>
<dbReference type="PANTHER" id="PTHR38690">
    <property type="entry name" value="PROTEASE-RELATED"/>
    <property type="match status" value="1"/>
</dbReference>
<evidence type="ECO:0000256" key="1">
    <source>
        <dbReference type="SAM" id="MobiDB-lite"/>
    </source>
</evidence>
<evidence type="ECO:0000259" key="3">
    <source>
        <dbReference type="Pfam" id="PF13116"/>
    </source>
</evidence>
<feature type="transmembrane region" description="Helical" evidence="2">
    <location>
        <begin position="39"/>
        <end position="62"/>
    </location>
</feature>
<dbReference type="NCBIfam" id="TIGR02099">
    <property type="entry name" value="YhdP family protein"/>
    <property type="match status" value="1"/>
</dbReference>
<accession>A0A239GKA7</accession>
<keyword evidence="2" id="KW-0472">Membrane</keyword>
<keyword evidence="5" id="KW-1185">Reference proteome</keyword>
<proteinExistence type="predicted"/>
<dbReference type="OrthoDB" id="8521382at2"/>
<dbReference type="Pfam" id="PF13116">
    <property type="entry name" value="YhdP"/>
    <property type="match status" value="1"/>
</dbReference>
<dbReference type="Proteomes" id="UP000198284">
    <property type="component" value="Unassembled WGS sequence"/>
</dbReference>